<dbReference type="GO" id="GO:0006325">
    <property type="term" value="P:chromatin organization"/>
    <property type="evidence" value="ECO:0007669"/>
    <property type="project" value="EnsemblFungi"/>
</dbReference>
<evidence type="ECO:0000256" key="7">
    <source>
        <dbReference type="PROSITE-ProRule" id="PRU00266"/>
    </source>
</evidence>
<dbReference type="FunCoup" id="H2AQJ8">
    <property type="interactions" value="309"/>
</dbReference>
<dbReference type="Gene3D" id="1.10.1520.10">
    <property type="entry name" value="Ribonuclease III domain"/>
    <property type="match status" value="1"/>
</dbReference>
<dbReference type="CDD" id="cd00593">
    <property type="entry name" value="RIBOc"/>
    <property type="match status" value="1"/>
</dbReference>
<dbReference type="PANTHER" id="PTHR11207:SF0">
    <property type="entry name" value="RIBONUCLEASE 3"/>
    <property type="match status" value="1"/>
</dbReference>
<dbReference type="EMBL" id="HE650822">
    <property type="protein sequence ID" value="CCF56648.1"/>
    <property type="molecule type" value="Genomic_DNA"/>
</dbReference>
<sequence>MDNKGTVTKRKIDKVEEEEVFDISVKGKREKKSKKDKKDKKSKKDKKVKKPAKDRKLKLERKLKKHKKQTKGYTEDVKHGEGDDPVEVFSKSKKSQSLSKPNPASDEPSEIQEGSDRSGAIGADDTFLTPYTYSEAIQLEYAVTKFIDSYKRIIELSPNFAAYADTVNNQEKIDIELLPILSRYKLKLAAELKSLHMENGSPAFTELLNYEKKFARPDNRPLIGELQQEHLASGIEYDASKTKKLEVLTNDDRHDENNINNAQSSAENTSLLHSTESVSTDKSVWPPQIPEIKNPALKARVFIHKSTINDKLFLTEEEMLHAHNERLEFMGDSVLNALVTNIIYNQFPQYGDGQLSKLRIELVNNERLKEWASMYGLDKKLRFKELSERARSKFLNGKQKLHADVFEAYIGALMEEDPKGNLLNIREWLRKLVQPTINDVTKKEVSLEETNELDINAKRRLYSLIGYAALKLQYVTVQKPTKNDPNCIVECRIGDGTILGKGIARNMKLAGIKAAEDVLSKKDIVEKYANIRASIPRSESVVSNNSFPNKRRKVSASASNDSEQNERDTQRVFFQKESDFPSTPTTNPDSLQAPDICSEEISLLQVVKKGKITLGPDGDFNLS</sequence>
<dbReference type="GO" id="GO:0005654">
    <property type="term" value="C:nucleoplasm"/>
    <property type="evidence" value="ECO:0007669"/>
    <property type="project" value="EnsemblFungi"/>
</dbReference>
<dbReference type="AlphaFoldDB" id="H2AQJ8"/>
<dbReference type="InterPro" id="IPR044449">
    <property type="entry name" value="Rnt1/Pac1_DSRM_fungi"/>
</dbReference>
<feature type="region of interest" description="Disordered" evidence="8">
    <location>
        <begin position="251"/>
        <end position="273"/>
    </location>
</feature>
<dbReference type="GO" id="GO:0034473">
    <property type="term" value="P:U1 snRNA 3'-end processing"/>
    <property type="evidence" value="ECO:0007669"/>
    <property type="project" value="EnsemblFungi"/>
</dbReference>
<feature type="compositionally biased region" description="Basic residues" evidence="8">
    <location>
        <begin position="26"/>
        <end position="70"/>
    </location>
</feature>
<gene>
    <name evidence="11" type="primary">KAFR0B03510</name>
    <name evidence="11" type="ORF">KAFR_0B03510</name>
</gene>
<dbReference type="Proteomes" id="UP000005220">
    <property type="component" value="Chromosome 2"/>
</dbReference>
<evidence type="ECO:0000256" key="5">
    <source>
        <dbReference type="ARBA" id="ARBA00022801"/>
    </source>
</evidence>
<feature type="domain" description="DRBM" evidence="9">
    <location>
        <begin position="456"/>
        <end position="524"/>
    </location>
</feature>
<dbReference type="eggNOG" id="KOG1817">
    <property type="taxonomic scope" value="Eukaryota"/>
</dbReference>
<evidence type="ECO:0000256" key="2">
    <source>
        <dbReference type="ARBA" id="ARBA00012177"/>
    </source>
</evidence>
<dbReference type="KEGG" id="kaf:KAFR_0B03510"/>
<dbReference type="PROSITE" id="PS50137">
    <property type="entry name" value="DS_RBD"/>
    <property type="match status" value="1"/>
</dbReference>
<evidence type="ECO:0000313" key="12">
    <source>
        <dbReference type="Proteomes" id="UP000005220"/>
    </source>
</evidence>
<dbReference type="FunFam" id="1.10.1520.10:FF:000001">
    <property type="entry name" value="Ribonuclease 3"/>
    <property type="match status" value="1"/>
</dbReference>
<dbReference type="GO" id="GO:0060237">
    <property type="term" value="P:regulation of fungal-type cell wall organization"/>
    <property type="evidence" value="ECO:0007669"/>
    <property type="project" value="EnsemblFungi"/>
</dbReference>
<dbReference type="OrthoDB" id="2392202at2759"/>
<dbReference type="InterPro" id="IPR036389">
    <property type="entry name" value="RNase_III_sf"/>
</dbReference>
<dbReference type="STRING" id="1071382.H2AQJ8"/>
<dbReference type="InterPro" id="IPR040540">
    <property type="entry name" value="RNase_3_N"/>
</dbReference>
<dbReference type="RefSeq" id="XP_003955783.1">
    <property type="nucleotide sequence ID" value="XM_003955734.1"/>
</dbReference>
<dbReference type="InterPro" id="IPR014720">
    <property type="entry name" value="dsRBD_dom"/>
</dbReference>
<keyword evidence="4" id="KW-0255">Endonuclease</keyword>
<feature type="region of interest" description="Disordered" evidence="8">
    <location>
        <begin position="18"/>
        <end position="122"/>
    </location>
</feature>
<keyword evidence="12" id="KW-1185">Reference proteome</keyword>
<dbReference type="InParanoid" id="H2AQJ8"/>
<accession>H2AQJ8</accession>
<evidence type="ECO:0000256" key="4">
    <source>
        <dbReference type="ARBA" id="ARBA00022759"/>
    </source>
</evidence>
<feature type="compositionally biased region" description="Polar residues" evidence="8">
    <location>
        <begin position="258"/>
        <end position="273"/>
    </location>
</feature>
<dbReference type="Pfam" id="PF18497">
    <property type="entry name" value="RNase_3_N"/>
    <property type="match status" value="1"/>
</dbReference>
<dbReference type="Pfam" id="PF00035">
    <property type="entry name" value="dsrm"/>
    <property type="match status" value="1"/>
</dbReference>
<keyword evidence="5" id="KW-0378">Hydrolase</keyword>
<proteinExistence type="predicted"/>
<protein>
    <recommendedName>
        <fullName evidence="2">ribonuclease III</fullName>
        <ecNumber evidence="2">3.1.26.3</ecNumber>
    </recommendedName>
</protein>
<dbReference type="SMART" id="SM00535">
    <property type="entry name" value="RIBOc"/>
    <property type="match status" value="1"/>
</dbReference>
<dbReference type="GeneID" id="13883108"/>
<dbReference type="GO" id="GO:0030847">
    <property type="term" value="P:termination of RNA polymerase II transcription, exosome-dependent"/>
    <property type="evidence" value="ECO:0007669"/>
    <property type="project" value="EnsemblFungi"/>
</dbReference>
<comment type="catalytic activity">
    <reaction evidence="1">
        <text>Endonucleolytic cleavage to 5'-phosphomonoester.</text>
        <dbReference type="EC" id="3.1.26.3"/>
    </reaction>
</comment>
<evidence type="ECO:0000256" key="3">
    <source>
        <dbReference type="ARBA" id="ARBA00022722"/>
    </source>
</evidence>
<dbReference type="SUPFAM" id="SSF54768">
    <property type="entry name" value="dsRNA-binding domain-like"/>
    <property type="match status" value="1"/>
</dbReference>
<evidence type="ECO:0000313" key="11">
    <source>
        <dbReference type="EMBL" id="CCF56648.1"/>
    </source>
</evidence>
<evidence type="ECO:0000259" key="10">
    <source>
        <dbReference type="PROSITE" id="PS50142"/>
    </source>
</evidence>
<evidence type="ECO:0000256" key="8">
    <source>
        <dbReference type="SAM" id="MobiDB-lite"/>
    </source>
</evidence>
<feature type="region of interest" description="Disordered" evidence="8">
    <location>
        <begin position="539"/>
        <end position="568"/>
    </location>
</feature>
<dbReference type="SMART" id="SM00358">
    <property type="entry name" value="DSRM"/>
    <property type="match status" value="1"/>
</dbReference>
<dbReference type="GO" id="GO:0034476">
    <property type="term" value="P:U5 snRNA 3'-end processing"/>
    <property type="evidence" value="ECO:0007669"/>
    <property type="project" value="EnsemblFungi"/>
</dbReference>
<evidence type="ECO:0000256" key="6">
    <source>
        <dbReference type="ARBA" id="ARBA00022884"/>
    </source>
</evidence>
<reference evidence="11 12" key="1">
    <citation type="journal article" date="2011" name="Proc. Natl. Acad. Sci. U.S.A.">
        <title>Evolutionary erosion of yeast sex chromosomes by mating-type switching accidents.</title>
        <authorList>
            <person name="Gordon J.L."/>
            <person name="Armisen D."/>
            <person name="Proux-Wera E."/>
            <person name="Oheigeartaigh S.S."/>
            <person name="Byrne K.P."/>
            <person name="Wolfe K.H."/>
        </authorList>
    </citation>
    <scope>NUCLEOTIDE SEQUENCE [LARGE SCALE GENOMIC DNA]</scope>
    <source>
        <strain evidence="12">ATCC 22294 / BCRC 22015 / CBS 2517 / CECT 1963 / NBRC 1671 / NRRL Y-8276</strain>
    </source>
</reference>
<dbReference type="GO" id="GO:0009303">
    <property type="term" value="P:rRNA transcription"/>
    <property type="evidence" value="ECO:0007669"/>
    <property type="project" value="EnsemblFungi"/>
</dbReference>
<dbReference type="EC" id="3.1.26.3" evidence="2"/>
<dbReference type="GO" id="GO:0034963">
    <property type="term" value="P:box C/D sno(s)RNA processing"/>
    <property type="evidence" value="ECO:0007669"/>
    <property type="project" value="EnsemblFungi"/>
</dbReference>
<dbReference type="InterPro" id="IPR000999">
    <property type="entry name" value="RNase_III_dom"/>
</dbReference>
<dbReference type="Pfam" id="PF00636">
    <property type="entry name" value="Ribonuclease_3"/>
    <property type="match status" value="1"/>
</dbReference>
<feature type="domain" description="RNase III" evidence="10">
    <location>
        <begin position="292"/>
        <end position="418"/>
    </location>
</feature>
<dbReference type="GO" id="GO:0034475">
    <property type="term" value="P:U4 snRNA 3'-end processing"/>
    <property type="evidence" value="ECO:0007669"/>
    <property type="project" value="EnsemblFungi"/>
</dbReference>
<keyword evidence="6 7" id="KW-0694">RNA-binding</keyword>
<evidence type="ECO:0000256" key="1">
    <source>
        <dbReference type="ARBA" id="ARBA00000109"/>
    </source>
</evidence>
<dbReference type="Gene3D" id="3.30.160.20">
    <property type="match status" value="1"/>
</dbReference>
<name>H2AQJ8_KAZAF</name>
<dbReference type="GO" id="GO:0004525">
    <property type="term" value="F:ribonuclease III activity"/>
    <property type="evidence" value="ECO:0007669"/>
    <property type="project" value="UniProtKB-EC"/>
</dbReference>
<dbReference type="HOGENOM" id="CLU_026251_0_0_1"/>
<dbReference type="GO" id="GO:0003725">
    <property type="term" value="F:double-stranded RNA binding"/>
    <property type="evidence" value="ECO:0007669"/>
    <property type="project" value="InterPro"/>
</dbReference>
<dbReference type="PROSITE" id="PS50142">
    <property type="entry name" value="RNASE_3_2"/>
    <property type="match status" value="1"/>
</dbReference>
<dbReference type="GO" id="GO:0006364">
    <property type="term" value="P:rRNA processing"/>
    <property type="evidence" value="ECO:0007669"/>
    <property type="project" value="EnsemblFungi"/>
</dbReference>
<dbReference type="GO" id="GO:0034964">
    <property type="term" value="P:box H/ACA sno(s)RNA processing"/>
    <property type="evidence" value="ECO:0007669"/>
    <property type="project" value="EnsemblFungi"/>
</dbReference>
<organism evidence="11 12">
    <name type="scientific">Kazachstania africana (strain ATCC 22294 / BCRC 22015 / CBS 2517 / CECT 1963 / NBRC 1671 / NRRL Y-8276)</name>
    <name type="common">Yeast</name>
    <name type="synonym">Kluyveromyces africanus</name>
    <dbReference type="NCBI Taxonomy" id="1071382"/>
    <lineage>
        <taxon>Eukaryota</taxon>
        <taxon>Fungi</taxon>
        <taxon>Dikarya</taxon>
        <taxon>Ascomycota</taxon>
        <taxon>Saccharomycotina</taxon>
        <taxon>Saccharomycetes</taxon>
        <taxon>Saccharomycetales</taxon>
        <taxon>Saccharomycetaceae</taxon>
        <taxon>Kazachstania</taxon>
    </lineage>
</organism>
<dbReference type="SUPFAM" id="SSF69065">
    <property type="entry name" value="RNase III domain-like"/>
    <property type="match status" value="1"/>
</dbReference>
<evidence type="ECO:0000259" key="9">
    <source>
        <dbReference type="PROSITE" id="PS50137"/>
    </source>
</evidence>
<dbReference type="CDD" id="cd19876">
    <property type="entry name" value="DSRM_RNT1p-like"/>
    <property type="match status" value="1"/>
</dbReference>
<dbReference type="GO" id="GO:0005730">
    <property type="term" value="C:nucleolus"/>
    <property type="evidence" value="ECO:0007669"/>
    <property type="project" value="EnsemblFungi"/>
</dbReference>
<dbReference type="PANTHER" id="PTHR11207">
    <property type="entry name" value="RIBONUCLEASE III"/>
    <property type="match status" value="1"/>
</dbReference>
<keyword evidence="3" id="KW-0540">Nuclease</keyword>
<feature type="compositionally biased region" description="Basic and acidic residues" evidence="8">
    <location>
        <begin position="73"/>
        <end position="82"/>
    </location>
</feature>